<evidence type="ECO:0000256" key="3">
    <source>
        <dbReference type="ARBA" id="ARBA00023163"/>
    </source>
</evidence>
<evidence type="ECO:0000256" key="2">
    <source>
        <dbReference type="ARBA" id="ARBA00023125"/>
    </source>
</evidence>
<dbReference type="InterPro" id="IPR000843">
    <property type="entry name" value="HTH_LacI"/>
</dbReference>
<sequence length="321" mass="34798">MATINDVSRLANVSKATVSRVLSGTRGVKEESREAVLKAAEALNYRPNVMAQSLATQRSDYIGVVLSSTDAGQVSTYLPMLSKALKKRKKQMLVSFADNEAEFARTIADFDSGLCDAIIAVGGTAATLTNNVDNIITIDGGVDGKNRSISYDYRFACESACRYLSSKGHSSIAILLDGSGYAADQVLEGYKTAMQNLAMPINRQLIVNATESPELAAMNLLNSYSPFTALIVMRDSHAAIAMKMLKDFNLSTPQEVSIMSLEDSFLANQLSPALTCISYPSEKLVNAAMQELDHLMSYQPSEEPLLIQGNLVTRDSVVNRR</sequence>
<evidence type="ECO:0000259" key="4">
    <source>
        <dbReference type="PROSITE" id="PS50932"/>
    </source>
</evidence>
<dbReference type="CDD" id="cd01392">
    <property type="entry name" value="HTH_LacI"/>
    <property type="match status" value="1"/>
</dbReference>
<dbReference type="Gene3D" id="1.10.260.40">
    <property type="entry name" value="lambda repressor-like DNA-binding domains"/>
    <property type="match status" value="1"/>
</dbReference>
<dbReference type="RefSeq" id="WP_225250402.1">
    <property type="nucleotide sequence ID" value="NZ_JAIWIU010000056.1"/>
</dbReference>
<dbReference type="PROSITE" id="PS50932">
    <property type="entry name" value="HTH_LACI_2"/>
    <property type="match status" value="1"/>
</dbReference>
<gene>
    <name evidence="5" type="ORF">LDJ79_09525</name>
</gene>
<dbReference type="Pfam" id="PF00356">
    <property type="entry name" value="LacI"/>
    <property type="match status" value="1"/>
</dbReference>
<reference evidence="6" key="1">
    <citation type="submission" date="2023-07" db="EMBL/GenBank/DDBJ databases">
        <title>Molecular identification of indigenous halophilic bacteria isolated from red sea cost, biodegradation of synthetic dyes and assessment of degraded metabolite toxicity.</title>
        <authorList>
            <person name="Chaieb K."/>
            <person name="Altayb H.N."/>
        </authorList>
    </citation>
    <scope>NUCLEOTIDE SEQUENCE [LARGE SCALE GENOMIC DNA]</scope>
    <source>
        <strain evidence="6">K20</strain>
    </source>
</reference>
<keyword evidence="1" id="KW-0805">Transcription regulation</keyword>
<dbReference type="PANTHER" id="PTHR30146">
    <property type="entry name" value="LACI-RELATED TRANSCRIPTIONAL REPRESSOR"/>
    <property type="match status" value="1"/>
</dbReference>
<keyword evidence="2" id="KW-0238">DNA-binding</keyword>
<dbReference type="InterPro" id="IPR046335">
    <property type="entry name" value="LacI/GalR-like_sensor"/>
</dbReference>
<dbReference type="SUPFAM" id="SSF53822">
    <property type="entry name" value="Periplasmic binding protein-like I"/>
    <property type="match status" value="1"/>
</dbReference>
<dbReference type="Gene3D" id="3.40.50.2300">
    <property type="match status" value="2"/>
</dbReference>
<dbReference type="InterPro" id="IPR010982">
    <property type="entry name" value="Lambda_DNA-bd_dom_sf"/>
</dbReference>
<dbReference type="Proteomes" id="UP001199044">
    <property type="component" value="Unassembled WGS sequence"/>
</dbReference>
<dbReference type="SUPFAM" id="SSF47413">
    <property type="entry name" value="lambda repressor-like DNA-binding domains"/>
    <property type="match status" value="1"/>
</dbReference>
<protein>
    <submittedName>
        <fullName evidence="5">LacI family transcriptional regulator</fullName>
    </submittedName>
</protein>
<dbReference type="EMBL" id="JAIWIU010000056">
    <property type="protein sequence ID" value="MCA2016349.1"/>
    <property type="molecule type" value="Genomic_DNA"/>
</dbReference>
<dbReference type="InterPro" id="IPR028082">
    <property type="entry name" value="Peripla_BP_I"/>
</dbReference>
<evidence type="ECO:0000313" key="5">
    <source>
        <dbReference type="EMBL" id="MCA2016349.1"/>
    </source>
</evidence>
<comment type="caution">
    <text evidence="5">The sequence shown here is derived from an EMBL/GenBank/DDBJ whole genome shotgun (WGS) entry which is preliminary data.</text>
</comment>
<evidence type="ECO:0000313" key="6">
    <source>
        <dbReference type="Proteomes" id="UP001199044"/>
    </source>
</evidence>
<accession>A0ABS7YKY9</accession>
<dbReference type="PANTHER" id="PTHR30146:SF109">
    <property type="entry name" value="HTH-TYPE TRANSCRIPTIONAL REGULATOR GALS"/>
    <property type="match status" value="1"/>
</dbReference>
<dbReference type="Pfam" id="PF13377">
    <property type="entry name" value="Peripla_BP_3"/>
    <property type="match status" value="1"/>
</dbReference>
<keyword evidence="6" id="KW-1185">Reference proteome</keyword>
<name>A0ABS7YKY9_9VIBR</name>
<organism evidence="5 6">
    <name type="scientific">Vibrio tritonius</name>
    <dbReference type="NCBI Taxonomy" id="1435069"/>
    <lineage>
        <taxon>Bacteria</taxon>
        <taxon>Pseudomonadati</taxon>
        <taxon>Pseudomonadota</taxon>
        <taxon>Gammaproteobacteria</taxon>
        <taxon>Vibrionales</taxon>
        <taxon>Vibrionaceae</taxon>
        <taxon>Vibrio</taxon>
    </lineage>
</organism>
<dbReference type="SMART" id="SM00354">
    <property type="entry name" value="HTH_LACI"/>
    <property type="match status" value="1"/>
</dbReference>
<feature type="domain" description="HTH lacI-type" evidence="4">
    <location>
        <begin position="2"/>
        <end position="56"/>
    </location>
</feature>
<evidence type="ECO:0000256" key="1">
    <source>
        <dbReference type="ARBA" id="ARBA00023015"/>
    </source>
</evidence>
<proteinExistence type="predicted"/>
<keyword evidence="3" id="KW-0804">Transcription</keyword>